<accession>A0A6L9MQ60</accession>
<sequence>MVFDPKKQALHDKFAEIVVIRPKNSGVSDAIFPAKMHNNMLYVALSSFHEALHKHYLYKVSWQRNQLTHFIRLNAYTREASPLCPA</sequence>
<organism evidence="1 2">
    <name type="scientific">Alteromonas hispanica</name>
    <dbReference type="NCBI Taxonomy" id="315421"/>
    <lineage>
        <taxon>Bacteria</taxon>
        <taxon>Pseudomonadati</taxon>
        <taxon>Pseudomonadota</taxon>
        <taxon>Gammaproteobacteria</taxon>
        <taxon>Alteromonadales</taxon>
        <taxon>Alteromonadaceae</taxon>
        <taxon>Alteromonas/Salinimonas group</taxon>
        <taxon>Alteromonas</taxon>
    </lineage>
</organism>
<dbReference type="Proteomes" id="UP000478837">
    <property type="component" value="Unassembled WGS sequence"/>
</dbReference>
<dbReference type="AlphaFoldDB" id="A0A6L9MQ60"/>
<dbReference type="RefSeq" id="WP_163109739.1">
    <property type="nucleotide sequence ID" value="NZ_JAAAWP010000001.1"/>
</dbReference>
<evidence type="ECO:0000313" key="2">
    <source>
        <dbReference type="Proteomes" id="UP000478837"/>
    </source>
</evidence>
<evidence type="ECO:0000313" key="1">
    <source>
        <dbReference type="EMBL" id="NDW20369.1"/>
    </source>
</evidence>
<dbReference type="EMBL" id="JAAAWP010000001">
    <property type="protein sequence ID" value="NDW20369.1"/>
    <property type="molecule type" value="Genomic_DNA"/>
</dbReference>
<gene>
    <name evidence="1" type="ORF">GTW09_02335</name>
</gene>
<reference evidence="1 2" key="1">
    <citation type="submission" date="2020-01" db="EMBL/GenBank/DDBJ databases">
        <title>Genomes of bacteria type strains.</title>
        <authorList>
            <person name="Chen J."/>
            <person name="Zhu S."/>
            <person name="Yang J."/>
        </authorList>
    </citation>
    <scope>NUCLEOTIDE SEQUENCE [LARGE SCALE GENOMIC DNA]</scope>
    <source>
        <strain evidence="1 2">LMG 22958</strain>
    </source>
</reference>
<keyword evidence="2" id="KW-1185">Reference proteome</keyword>
<protein>
    <submittedName>
        <fullName evidence="1">Uncharacterized protein</fullName>
    </submittedName>
</protein>
<name>A0A6L9MQ60_9ALTE</name>
<proteinExistence type="predicted"/>
<comment type="caution">
    <text evidence="1">The sequence shown here is derived from an EMBL/GenBank/DDBJ whole genome shotgun (WGS) entry which is preliminary data.</text>
</comment>